<dbReference type="CDD" id="cd05233">
    <property type="entry name" value="SDR_c"/>
    <property type="match status" value="1"/>
</dbReference>
<accession>A0A1V1NZT4</accession>
<gene>
    <name evidence="4" type="ORF">OMM_04813</name>
</gene>
<dbReference type="PRINTS" id="PR00080">
    <property type="entry name" value="SDRFAMILY"/>
</dbReference>
<sequence length="203" mass="22477">MSQKGTNLVLHARKKEHLIPTLKILDPNIKIVQVEAELSDHLAVAAMLETIAKITPQIDIVYNNAAIMTPWREAHTTPVDDYRLSFEINVYSLVKICDYFIPGMKKRGFGRIINITSGIENIPELLPYSMSKAAVDRYVRDLVVSLKDTGVLINLLDPGWLRTDLGGNQAPNAVESVLPGALVPALLENNGPNGCLYKAQEYL</sequence>
<comment type="caution">
    <text evidence="4">The sequence shown here is derived from an EMBL/GenBank/DDBJ whole genome shotgun (WGS) entry which is preliminary data.</text>
</comment>
<dbReference type="AlphaFoldDB" id="A0A1V1NZT4"/>
<dbReference type="InterPro" id="IPR002347">
    <property type="entry name" value="SDR_fam"/>
</dbReference>
<organism evidence="4 5">
    <name type="scientific">Candidatus Magnetoglobus multicellularis str. Araruama</name>
    <dbReference type="NCBI Taxonomy" id="890399"/>
    <lineage>
        <taxon>Bacteria</taxon>
        <taxon>Pseudomonadati</taxon>
        <taxon>Thermodesulfobacteriota</taxon>
        <taxon>Desulfobacteria</taxon>
        <taxon>Desulfobacterales</taxon>
        <taxon>Desulfobacteraceae</taxon>
        <taxon>Candidatus Magnetoglobus</taxon>
    </lineage>
</organism>
<dbReference type="PANTHER" id="PTHR42901:SF1">
    <property type="entry name" value="ALCOHOL DEHYDROGENASE"/>
    <property type="match status" value="1"/>
</dbReference>
<protein>
    <submittedName>
        <fullName evidence="4">3-oxoacyl-[acyl-carrier-protein] reductase</fullName>
    </submittedName>
</protein>
<dbReference type="Proteomes" id="UP000189670">
    <property type="component" value="Unassembled WGS sequence"/>
</dbReference>
<evidence type="ECO:0000256" key="2">
    <source>
        <dbReference type="ARBA" id="ARBA00023002"/>
    </source>
</evidence>
<evidence type="ECO:0000256" key="1">
    <source>
        <dbReference type="ARBA" id="ARBA00006484"/>
    </source>
</evidence>
<evidence type="ECO:0000256" key="3">
    <source>
        <dbReference type="RuleBase" id="RU000363"/>
    </source>
</evidence>
<evidence type="ECO:0000313" key="4">
    <source>
        <dbReference type="EMBL" id="ETR68026.1"/>
    </source>
</evidence>
<dbReference type="PRINTS" id="PR00081">
    <property type="entry name" value="GDHRDH"/>
</dbReference>
<dbReference type="GO" id="GO:0016491">
    <property type="term" value="F:oxidoreductase activity"/>
    <property type="evidence" value="ECO:0007669"/>
    <property type="project" value="UniProtKB-KW"/>
</dbReference>
<proteinExistence type="inferred from homology"/>
<reference evidence="5" key="1">
    <citation type="submission" date="2012-11" db="EMBL/GenBank/DDBJ databases">
        <authorList>
            <person name="Lucero-Rivera Y.E."/>
            <person name="Tovar-Ramirez D."/>
        </authorList>
    </citation>
    <scope>NUCLEOTIDE SEQUENCE [LARGE SCALE GENOMIC DNA]</scope>
    <source>
        <strain evidence="5">Araruama</strain>
    </source>
</reference>
<keyword evidence="2" id="KW-0560">Oxidoreductase</keyword>
<dbReference type="EMBL" id="ATBP01001113">
    <property type="protein sequence ID" value="ETR68026.1"/>
    <property type="molecule type" value="Genomic_DNA"/>
</dbReference>
<dbReference type="InterPro" id="IPR036291">
    <property type="entry name" value="NAD(P)-bd_dom_sf"/>
</dbReference>
<evidence type="ECO:0000313" key="5">
    <source>
        <dbReference type="Proteomes" id="UP000189670"/>
    </source>
</evidence>
<dbReference type="SUPFAM" id="SSF51735">
    <property type="entry name" value="NAD(P)-binding Rossmann-fold domains"/>
    <property type="match status" value="1"/>
</dbReference>
<dbReference type="Gene3D" id="3.40.50.720">
    <property type="entry name" value="NAD(P)-binding Rossmann-like Domain"/>
    <property type="match status" value="1"/>
</dbReference>
<dbReference type="Pfam" id="PF00106">
    <property type="entry name" value="adh_short"/>
    <property type="match status" value="1"/>
</dbReference>
<dbReference type="PANTHER" id="PTHR42901">
    <property type="entry name" value="ALCOHOL DEHYDROGENASE"/>
    <property type="match status" value="1"/>
</dbReference>
<comment type="similarity">
    <text evidence="1 3">Belongs to the short-chain dehydrogenases/reductases (SDR) family.</text>
</comment>
<name>A0A1V1NZT4_9BACT</name>